<organism evidence="2 3">
    <name type="scientific">Mammaliicoccus stepanovicii</name>
    <dbReference type="NCBI Taxonomy" id="643214"/>
    <lineage>
        <taxon>Bacteria</taxon>
        <taxon>Bacillati</taxon>
        <taxon>Bacillota</taxon>
        <taxon>Bacilli</taxon>
        <taxon>Bacillales</taxon>
        <taxon>Staphylococcaceae</taxon>
        <taxon>Mammaliicoccus</taxon>
    </lineage>
</organism>
<sequence>MELIYIFLAILFLIIFFRFFVGILRLVIKLAVVALVIYFIYQGYLYLT</sequence>
<evidence type="ECO:0000313" key="2">
    <source>
        <dbReference type="EMBL" id="SNV65259.1"/>
    </source>
</evidence>
<dbReference type="EMBL" id="LT906462">
    <property type="protein sequence ID" value="SNV65259.1"/>
    <property type="molecule type" value="Genomic_DNA"/>
</dbReference>
<keyword evidence="1" id="KW-0472">Membrane</keyword>
<feature type="transmembrane region" description="Helical" evidence="1">
    <location>
        <begin position="6"/>
        <end position="23"/>
    </location>
</feature>
<dbReference type="Proteomes" id="UP000242084">
    <property type="component" value="Chromosome 1"/>
</dbReference>
<reference evidence="2 3" key="1">
    <citation type="submission" date="2017-06" db="EMBL/GenBank/DDBJ databases">
        <authorList>
            <consortium name="Pathogen Informatics"/>
        </authorList>
    </citation>
    <scope>NUCLEOTIDE SEQUENCE [LARGE SCALE GENOMIC DNA]</scope>
    <source>
        <strain evidence="2 3">NCTC13839</strain>
    </source>
</reference>
<evidence type="ECO:0000313" key="3">
    <source>
        <dbReference type="Proteomes" id="UP000242084"/>
    </source>
</evidence>
<accession>A0A239Z1Q2</accession>
<evidence type="ECO:0000256" key="1">
    <source>
        <dbReference type="SAM" id="Phobius"/>
    </source>
</evidence>
<dbReference type="AlphaFoldDB" id="A0A239Z1Q2"/>
<keyword evidence="1" id="KW-0812">Transmembrane</keyword>
<feature type="transmembrane region" description="Helical" evidence="1">
    <location>
        <begin position="30"/>
        <end position="47"/>
    </location>
</feature>
<name>A0A239Z1Q2_9STAP</name>
<keyword evidence="1" id="KW-1133">Transmembrane helix</keyword>
<dbReference type="KEGG" id="sste:SAMEA4384403_1107"/>
<keyword evidence="3" id="KW-1185">Reference proteome</keyword>
<gene>
    <name evidence="2" type="ORF">SAMEA4384403_01107</name>
</gene>
<proteinExistence type="predicted"/>
<protein>
    <submittedName>
        <fullName evidence="2">Uncharacterized protein</fullName>
    </submittedName>
</protein>